<proteinExistence type="predicted"/>
<evidence type="ECO:0000313" key="2">
    <source>
        <dbReference type="Proteomes" id="UP000232163"/>
    </source>
</evidence>
<comment type="caution">
    <text evidence="1">The sequence shown here is derived from an EMBL/GenBank/DDBJ whole genome shotgun (WGS) entry which is preliminary data.</text>
</comment>
<accession>A0A2N9VVX9</accession>
<dbReference type="EMBL" id="MZMT01000037">
    <property type="protein sequence ID" value="PIO43647.1"/>
    <property type="molecule type" value="Genomic_DNA"/>
</dbReference>
<gene>
    <name evidence="1" type="ORF">B5P45_17235</name>
</gene>
<dbReference type="AlphaFoldDB" id="A0A2N9VVX9"/>
<sequence>MQLWYRPSFAAQRFQIKLYVMVILPVAAMSPEIVLVVDQAPDGAETWRYICTGRHSLLVDAVTVIFEGNCLAVDDIAIPAAELQAFEWSAMAIYIGQIAGNEETNLLALA</sequence>
<keyword evidence="2" id="KW-1185">Reference proteome</keyword>
<organism evidence="1 2">
    <name type="scientific">Phyllobacterium zundukense</name>
    <dbReference type="NCBI Taxonomy" id="1867719"/>
    <lineage>
        <taxon>Bacteria</taxon>
        <taxon>Pseudomonadati</taxon>
        <taxon>Pseudomonadota</taxon>
        <taxon>Alphaproteobacteria</taxon>
        <taxon>Hyphomicrobiales</taxon>
        <taxon>Phyllobacteriaceae</taxon>
        <taxon>Phyllobacterium</taxon>
    </lineage>
</organism>
<name>A0A2N9VVX9_9HYPH</name>
<reference evidence="1 2" key="1">
    <citation type="journal article" date="2017" name="Int J Environ Stud">
        <title>Does the Miocene-Pliocene relict legume Oxytropis triphylla form nitrogen-fixing nodules with a combination of bacterial strains?</title>
        <authorList>
            <person name="Safronova V."/>
            <person name="Belimov A."/>
            <person name="Sazanova A."/>
            <person name="Kuznetsova I."/>
            <person name="Popova J."/>
            <person name="Andronov E."/>
            <person name="Verkhozina A."/>
            <person name="Tikhonovich I."/>
        </authorList>
    </citation>
    <scope>NUCLEOTIDE SEQUENCE [LARGE SCALE GENOMIC DNA]</scope>
    <source>
        <strain evidence="1 2">Tri-38</strain>
    </source>
</reference>
<protein>
    <submittedName>
        <fullName evidence="1">Uncharacterized protein</fullName>
    </submittedName>
</protein>
<evidence type="ECO:0000313" key="1">
    <source>
        <dbReference type="EMBL" id="PIO43647.1"/>
    </source>
</evidence>
<dbReference type="Proteomes" id="UP000232163">
    <property type="component" value="Unassembled WGS sequence"/>
</dbReference>
<dbReference type="KEGG" id="pht:BLM14_06850"/>